<dbReference type="SUPFAM" id="SSF53659">
    <property type="entry name" value="Isocitrate/Isopropylmalate dehydrogenase-like"/>
    <property type="match status" value="1"/>
</dbReference>
<comment type="caution">
    <text evidence="4">The sequence shown here is derived from an EMBL/GenBank/DDBJ whole genome shotgun (WGS) entry which is preliminary data.</text>
</comment>
<keyword evidence="1" id="KW-0479">Metal-binding</keyword>
<keyword evidence="5" id="KW-1185">Reference proteome</keyword>
<gene>
    <name evidence="4" type="ORF">E8E13_008274</name>
</gene>
<proteinExistence type="predicted"/>
<dbReference type="Gene3D" id="3.40.718.10">
    <property type="entry name" value="Isopropylmalate Dehydrogenase"/>
    <property type="match status" value="1"/>
</dbReference>
<dbReference type="Pfam" id="PF04166">
    <property type="entry name" value="PdxA"/>
    <property type="match status" value="1"/>
</dbReference>
<keyword evidence="2" id="KW-0560">Oxidoreductase</keyword>
<dbReference type="GO" id="GO:0046872">
    <property type="term" value="F:metal ion binding"/>
    <property type="evidence" value="ECO:0007669"/>
    <property type="project" value="UniProtKB-KW"/>
</dbReference>
<dbReference type="GO" id="GO:0016491">
    <property type="term" value="F:oxidoreductase activity"/>
    <property type="evidence" value="ECO:0007669"/>
    <property type="project" value="UniProtKB-KW"/>
</dbReference>
<reference evidence="4" key="1">
    <citation type="submission" date="2019-04" db="EMBL/GenBank/DDBJ databases">
        <title>Sequencing of skin fungus with MAO and IRED activity.</title>
        <authorList>
            <person name="Marsaioli A.J."/>
            <person name="Bonatto J.M.C."/>
            <person name="Reis Junior O."/>
        </authorList>
    </citation>
    <scope>NUCLEOTIDE SEQUENCE</scope>
    <source>
        <strain evidence="4">30M1</strain>
    </source>
</reference>
<evidence type="ECO:0000313" key="4">
    <source>
        <dbReference type="EMBL" id="KAF3002010.1"/>
    </source>
</evidence>
<dbReference type="OrthoDB" id="74991at2759"/>
<dbReference type="GO" id="GO:0051287">
    <property type="term" value="F:NAD binding"/>
    <property type="evidence" value="ECO:0007669"/>
    <property type="project" value="InterPro"/>
</dbReference>
<sequence length="367" mass="39452">MAVTSTIQTLPRRPRVAVTLGDAAGVGPELIAKLLSNSANLEKADVYIMADRSELAHAIADAGHVYVPVAGEAGPEGARVLDDGSAPDVRSVRSEVTKEGGARCLYQLRRALKMQQAGEIDAILFAPLNKSSLKKAGMTQEDELRWFADELNFSGTTSEINIAGSLWTGRVTSHISIGEVAERITKERTLKAIELVHRLRWESGIENPRLAVCALNPHNGENGAFGRQEIDAIRPAVQAAREQGINAEGPFPCDTVFLKRESYDAFVTMYHDQGQIALKLLAFDGGVTVQGGLPIPIATPAHGTAFDIAGKNMASVVSTQNAFDIAVTMARRRIEKEAKGQAVSAAARVYDLKPLPQVVTTELRTCC</sequence>
<dbReference type="InterPro" id="IPR005255">
    <property type="entry name" value="PdxA_fam"/>
</dbReference>
<evidence type="ECO:0000313" key="5">
    <source>
        <dbReference type="Proteomes" id="UP000801428"/>
    </source>
</evidence>
<evidence type="ECO:0008006" key="6">
    <source>
        <dbReference type="Google" id="ProtNLM"/>
    </source>
</evidence>
<dbReference type="PANTHER" id="PTHR30004:SF3">
    <property type="entry name" value="4-HYDROXYTHREONINE-4-PHOSPHATE DEHYDROGENASE 2-RELATED"/>
    <property type="match status" value="1"/>
</dbReference>
<name>A0A9P4TEZ9_CURKU</name>
<dbReference type="Proteomes" id="UP000801428">
    <property type="component" value="Unassembled WGS sequence"/>
</dbReference>
<evidence type="ECO:0000256" key="1">
    <source>
        <dbReference type="ARBA" id="ARBA00022723"/>
    </source>
</evidence>
<dbReference type="EMBL" id="SWKU01000012">
    <property type="protein sequence ID" value="KAF3002010.1"/>
    <property type="molecule type" value="Genomic_DNA"/>
</dbReference>
<protein>
    <recommendedName>
        <fullName evidence="6">4-hydroxythreonine-4-phosphate dehydrogenase</fullName>
    </recommendedName>
</protein>
<organism evidence="4 5">
    <name type="scientific">Curvularia kusanoi</name>
    <name type="common">Cochliobolus kusanoi</name>
    <dbReference type="NCBI Taxonomy" id="90978"/>
    <lineage>
        <taxon>Eukaryota</taxon>
        <taxon>Fungi</taxon>
        <taxon>Dikarya</taxon>
        <taxon>Ascomycota</taxon>
        <taxon>Pezizomycotina</taxon>
        <taxon>Dothideomycetes</taxon>
        <taxon>Pleosporomycetidae</taxon>
        <taxon>Pleosporales</taxon>
        <taxon>Pleosporineae</taxon>
        <taxon>Pleosporaceae</taxon>
        <taxon>Curvularia</taxon>
    </lineage>
</organism>
<evidence type="ECO:0000256" key="2">
    <source>
        <dbReference type="ARBA" id="ARBA00023002"/>
    </source>
</evidence>
<accession>A0A9P4TEZ9</accession>
<keyword evidence="3" id="KW-0520">NAD</keyword>
<dbReference type="PANTHER" id="PTHR30004">
    <property type="entry name" value="4-HYDROXYTHREONINE-4-PHOSPHATE DEHYDROGENASE"/>
    <property type="match status" value="1"/>
</dbReference>
<dbReference type="AlphaFoldDB" id="A0A9P4TEZ9"/>
<evidence type="ECO:0000256" key="3">
    <source>
        <dbReference type="ARBA" id="ARBA00023027"/>
    </source>
</evidence>